<dbReference type="EMBL" id="LNYY01000019">
    <property type="protein sequence ID" value="KTD68558.1"/>
    <property type="molecule type" value="Genomic_DNA"/>
</dbReference>
<name>A0A0W0ZIA7_9GAMM</name>
<evidence type="ECO:0000313" key="2">
    <source>
        <dbReference type="Proteomes" id="UP000054926"/>
    </source>
</evidence>
<reference evidence="1 2" key="1">
    <citation type="submission" date="2015-11" db="EMBL/GenBank/DDBJ databases">
        <title>Genomic analysis of 38 Legionella species identifies large and diverse effector repertoires.</title>
        <authorList>
            <person name="Burstein D."/>
            <person name="Amaro F."/>
            <person name="Zusman T."/>
            <person name="Lifshitz Z."/>
            <person name="Cohen O."/>
            <person name="Gilbert J.A."/>
            <person name="Pupko T."/>
            <person name="Shuman H.A."/>
            <person name="Segal G."/>
        </authorList>
    </citation>
    <scope>NUCLEOTIDE SEQUENCE [LARGE SCALE GENOMIC DNA]</scope>
    <source>
        <strain evidence="1 2">IMVS3376</strain>
    </source>
</reference>
<sequence length="635" mass="73767">MLVQRILDLISTLEKEGTPVQCDKVLSECLSERFSKRAREKLTNADVHFLLTCYKNRWEAIVDKDDDYTRNPSASNQAWICLAKELAPLAQITYLKILIPTLKNDNDLNDFSSLDETANLFNFYLGHGGKTLYRKLSFCEHLERRKFTLSTYREDKKLAAVTIDELARLKLCKVTTREVTVGDERFKNFWDLMCKKVFVNLRAQGRMPIALLPHLLELIERYYYLKANNIDFSFFKNDVKNFFNRLYGYDLTDINFLYGTKVKYKDDEKYLLDLFINLHTAHNYTELDYEVQTLSKWLFEINPDLRATSKELALVYQKLSDEIEKTAPPFAQTDAFVNCCKLLVSLLTTRFELSSCFAPQTHSSLWDQRNTAFPEAYGIFTILLPLIAANKPQALESAYEKIIRDIIIPAREDNGWYTWFTRSETTNKWLERVHNCKLDELGVYWFEPELLFNALLLFNTNNSSVKTRINHLLDAIIQTYAQNQNDLMKQLRVNILFTEFLDELSDSHRTNLLRLIKICDPQIAKSEFLNKCTKHINKQVSKLCLPSEKASLAFFPQSSKLDTTKLFNFPEGVKDVEAMIIEYKNQLATLHIEPKLKEAVNNYLLTLSKPILSVAQKEHAKGSGRVVLDYIGQYS</sequence>
<accession>A0A0W0ZIA7</accession>
<protein>
    <submittedName>
        <fullName evidence="1">Uncharacterized protein</fullName>
    </submittedName>
</protein>
<dbReference type="STRING" id="947033.Lste_1716"/>
<dbReference type="Proteomes" id="UP000054926">
    <property type="component" value="Unassembled WGS sequence"/>
</dbReference>
<comment type="caution">
    <text evidence="1">The sequence shown here is derived from an EMBL/GenBank/DDBJ whole genome shotgun (WGS) entry which is preliminary data.</text>
</comment>
<keyword evidence="2" id="KW-1185">Reference proteome</keyword>
<organism evidence="1 2">
    <name type="scientific">Legionella steelei</name>
    <dbReference type="NCBI Taxonomy" id="947033"/>
    <lineage>
        <taxon>Bacteria</taxon>
        <taxon>Pseudomonadati</taxon>
        <taxon>Pseudomonadota</taxon>
        <taxon>Gammaproteobacteria</taxon>
        <taxon>Legionellales</taxon>
        <taxon>Legionellaceae</taxon>
        <taxon>Legionella</taxon>
    </lineage>
</organism>
<evidence type="ECO:0000313" key="1">
    <source>
        <dbReference type="EMBL" id="KTD68558.1"/>
    </source>
</evidence>
<dbReference type="AlphaFoldDB" id="A0A0W0ZIA7"/>
<dbReference type="PATRIC" id="fig|947033.5.peg.1814"/>
<proteinExistence type="predicted"/>
<dbReference type="OrthoDB" id="5631790at2"/>
<dbReference type="RefSeq" id="WP_058510636.1">
    <property type="nucleotide sequence ID" value="NZ_LNYY01000019.1"/>
</dbReference>
<gene>
    <name evidence="1" type="ORF">Lste_1716</name>
</gene>